<evidence type="ECO:0000313" key="3">
    <source>
        <dbReference type="Proteomes" id="UP001165042"/>
    </source>
</evidence>
<feature type="transmembrane region" description="Helical" evidence="1">
    <location>
        <begin position="113"/>
        <end position="131"/>
    </location>
</feature>
<name>A0A9W6QHZ2_9PSEU</name>
<keyword evidence="3" id="KW-1185">Reference proteome</keyword>
<dbReference type="EMBL" id="BSSD01000001">
    <property type="protein sequence ID" value="GLW89787.1"/>
    <property type="molecule type" value="Genomic_DNA"/>
</dbReference>
<dbReference type="InterPro" id="IPR027417">
    <property type="entry name" value="P-loop_NTPase"/>
</dbReference>
<feature type="transmembrane region" description="Helical" evidence="1">
    <location>
        <begin position="82"/>
        <end position="101"/>
    </location>
</feature>
<keyword evidence="1" id="KW-0472">Membrane</keyword>
<comment type="caution">
    <text evidence="2">The sequence shown here is derived from an EMBL/GenBank/DDBJ whole genome shotgun (WGS) entry which is preliminary data.</text>
</comment>
<dbReference type="RefSeq" id="WP_285607266.1">
    <property type="nucleotide sequence ID" value="NZ_BSSD01000001.1"/>
</dbReference>
<keyword evidence="1" id="KW-0812">Transmembrane</keyword>
<sequence>MADYPQPWHPDRLDRDAFFDSLLDEALTHPEVREVLGRQRLTEEALRLHARGAAEAVFAVGRREEGAWRTVKTRVRRVLPKLLPFVVIPSIQLVVFVWLVLDAVGVGGRTRLALLAGTTLVAVEVGIIVVRRVNRADDDPEPGIAWVSVSALVWLVDLCWLGWLWAGWSGWLIPAGAVGFFLLGTAVSPYTWVFTRPDAPMAPLRAAVAFQMWRNVLVDQGLLPSLRAFINEWESEGEYATTLTVRATPGLKSVDHLMTHVSTPASARLTQLLGSVAGGSFALAGPRGAGKTNLIEAYCGGRYREDNRGPDLAVVAPAPVEYQPEQFVLHLFAKTCQAAIAYVRAFGPDPIAVRSEAMGERVARFLLLRRGIDDSLVRPTRFSDLEAASRRCLSEIRYVRTYGSERGAKAGFKGFEVSGKTALSLAGRALTYPEAVDRFREFLADVVAVLEAKAVEGESEPGRVIIGIDELDRIGAGDPARRLLNEIKAIFDVRGCYYLVSVSTEAQHDFELSGIGLRSAFDSSFDEVVRVDHLRFVDAKVLLRRHVIGLSEQFLALAYVFSGGLARQLVRTVRTIIEFAASDIDRDLGSLARALAEAELTRGRQATVDALITVPDRTDVTELVRTLDDRAATPTVAYCQRVLESYQEDSGAVQDLCEGIAARVYFTATVIDVFTEDLTRARMPDYDFDLMARAKRYAGTKPATALALITDLRTEWTLPIINPSGPRNS</sequence>
<keyword evidence="1" id="KW-1133">Transmembrane helix</keyword>
<evidence type="ECO:0000256" key="1">
    <source>
        <dbReference type="SAM" id="Phobius"/>
    </source>
</evidence>
<feature type="transmembrane region" description="Helical" evidence="1">
    <location>
        <begin position="171"/>
        <end position="195"/>
    </location>
</feature>
<dbReference type="AlphaFoldDB" id="A0A9W6QHZ2"/>
<reference evidence="2" key="1">
    <citation type="submission" date="2023-02" db="EMBL/GenBank/DDBJ databases">
        <title>Actinokineospora globicatena NBRC 15670.</title>
        <authorList>
            <person name="Ichikawa N."/>
            <person name="Sato H."/>
            <person name="Tonouchi N."/>
        </authorList>
    </citation>
    <scope>NUCLEOTIDE SEQUENCE</scope>
    <source>
        <strain evidence="2">NBRC 15670</strain>
    </source>
</reference>
<feature type="transmembrane region" description="Helical" evidence="1">
    <location>
        <begin position="143"/>
        <end position="165"/>
    </location>
</feature>
<accession>A0A9W6QHZ2</accession>
<proteinExistence type="predicted"/>
<organism evidence="2 3">
    <name type="scientific">Actinokineospora globicatena</name>
    <dbReference type="NCBI Taxonomy" id="103729"/>
    <lineage>
        <taxon>Bacteria</taxon>
        <taxon>Bacillati</taxon>
        <taxon>Actinomycetota</taxon>
        <taxon>Actinomycetes</taxon>
        <taxon>Pseudonocardiales</taxon>
        <taxon>Pseudonocardiaceae</taxon>
        <taxon>Actinokineospora</taxon>
    </lineage>
</organism>
<evidence type="ECO:0000313" key="2">
    <source>
        <dbReference type="EMBL" id="GLW89787.1"/>
    </source>
</evidence>
<dbReference type="Proteomes" id="UP001165042">
    <property type="component" value="Unassembled WGS sequence"/>
</dbReference>
<protein>
    <submittedName>
        <fullName evidence="2">Uncharacterized protein</fullName>
    </submittedName>
</protein>
<gene>
    <name evidence="2" type="ORF">Aglo03_06030</name>
</gene>
<dbReference type="SUPFAM" id="SSF52540">
    <property type="entry name" value="P-loop containing nucleoside triphosphate hydrolases"/>
    <property type="match status" value="1"/>
</dbReference>